<evidence type="ECO:0000259" key="3">
    <source>
        <dbReference type="Pfam" id="PF01734"/>
    </source>
</evidence>
<keyword evidence="2" id="KW-1133">Transmembrane helix</keyword>
<dbReference type="RefSeq" id="WP_153084944.1">
    <property type="nucleotide sequence ID" value="NZ_VZAM01000049.1"/>
</dbReference>
<dbReference type="PANTHER" id="PTHR10728:SF40">
    <property type="entry name" value="PATATIN FAMILY PROTEIN"/>
    <property type="match status" value="1"/>
</dbReference>
<feature type="transmembrane region" description="Helical" evidence="2">
    <location>
        <begin position="325"/>
        <end position="343"/>
    </location>
</feature>
<protein>
    <submittedName>
        <fullName evidence="4">Patatin-like phospholipase family protein</fullName>
    </submittedName>
</protein>
<dbReference type="Proteomes" id="UP000420707">
    <property type="component" value="Unassembled WGS sequence"/>
</dbReference>
<keyword evidence="2" id="KW-0472">Membrane</keyword>
<dbReference type="AlphaFoldDB" id="A0AAW9TH69"/>
<sequence>MNSEIAIALSGGGYRAAMFHLGTLSYLNHVAFPNGKSLLDVVNTISTISGGSITGLWYMMNYSLSNEIDKSFKTLYHILCDEDLPKSVLNSFLSKENENTSLIKETVKFYDQIFFHGQTFGLLMETVEYGHVHHFSANGTDFSNGYGFRFQASRAIENAAPQYRYGFIGNNKHNIPRDVAKDIKLSEILAVSSCFPGGFEPMIFPDDFDFCKSGKYIDFCKSCKSFELMDGGIVDNQGIEPVLLANRQMTFNNSEAQGRADYPCHDLIIVSDVASPILSEENVIDFAFPLKNMSLNKIRYILFGGLLMSIILCVLSLVIHLDFISGIFCALSMLCGWFCRCIYKVQNKIKGILSTLPIDFENSLINGLQFGKVCVLLKNRVSSLLTLAQSIFMKPIRQMRYNALYENAIWKNRLLSNNVNELSSKGSWRWKNNYPDYLKPSQAIIENSDRASSMGTTLWFTKDDREQEIPEALFTCGQYTICMNLLEYIEKLKKNMSNTTNTHKLLLGCEQQLKSDWEQFQSNPRYLINLVTA</sequence>
<dbReference type="InterPro" id="IPR002641">
    <property type="entry name" value="PNPLA_dom"/>
</dbReference>
<dbReference type="EMBL" id="VZCR01000027">
    <property type="protein sequence ID" value="MQN31164.1"/>
    <property type="molecule type" value="Genomic_DNA"/>
</dbReference>
<feature type="transmembrane region" description="Helical" evidence="2">
    <location>
        <begin position="300"/>
        <end position="319"/>
    </location>
</feature>
<keyword evidence="1" id="KW-0443">Lipid metabolism</keyword>
<dbReference type="InterPro" id="IPR016035">
    <property type="entry name" value="Acyl_Trfase/lysoPLipase"/>
</dbReference>
<dbReference type="GO" id="GO:0005829">
    <property type="term" value="C:cytosol"/>
    <property type="evidence" value="ECO:0007669"/>
    <property type="project" value="TreeGrafter"/>
</dbReference>
<keyword evidence="2" id="KW-0812">Transmembrane</keyword>
<organism evidence="4 5">
    <name type="scientific">Segatella copri</name>
    <dbReference type="NCBI Taxonomy" id="165179"/>
    <lineage>
        <taxon>Bacteria</taxon>
        <taxon>Pseudomonadati</taxon>
        <taxon>Bacteroidota</taxon>
        <taxon>Bacteroidia</taxon>
        <taxon>Bacteroidales</taxon>
        <taxon>Prevotellaceae</taxon>
        <taxon>Segatella</taxon>
    </lineage>
</organism>
<accession>A0AAW9TH69</accession>
<dbReference type="Pfam" id="PF01734">
    <property type="entry name" value="Patatin"/>
    <property type="match status" value="1"/>
</dbReference>
<feature type="domain" description="PNPLA" evidence="3">
    <location>
        <begin position="8"/>
        <end position="242"/>
    </location>
</feature>
<dbReference type="PANTHER" id="PTHR10728">
    <property type="entry name" value="CYTOSOLIC PHOSPHOLIPASE A2"/>
    <property type="match status" value="1"/>
</dbReference>
<evidence type="ECO:0000313" key="4">
    <source>
        <dbReference type="EMBL" id="MQN31164.1"/>
    </source>
</evidence>
<dbReference type="Gene3D" id="3.40.1090.10">
    <property type="entry name" value="Cytosolic phospholipase A2 catalytic domain"/>
    <property type="match status" value="2"/>
</dbReference>
<dbReference type="GO" id="GO:0004623">
    <property type="term" value="F:phospholipase A2 activity"/>
    <property type="evidence" value="ECO:0007669"/>
    <property type="project" value="TreeGrafter"/>
</dbReference>
<dbReference type="SUPFAM" id="SSF52151">
    <property type="entry name" value="FabD/lysophospholipase-like"/>
    <property type="match status" value="1"/>
</dbReference>
<reference evidence="5" key="1">
    <citation type="submission" date="2019-09" db="EMBL/GenBank/DDBJ databases">
        <title>Distinct polysaccharide growth profiles of human intestinal Prevotella copri isolates.</title>
        <authorList>
            <person name="Fehlner-Peach H."/>
            <person name="Magnabosco C."/>
            <person name="Raghavan V."/>
            <person name="Scher J.U."/>
            <person name="Tett A."/>
            <person name="Cox L.M."/>
            <person name="Gottsegen C."/>
            <person name="Watters A."/>
            <person name="Wiltshire- Gordon J.D."/>
            <person name="Segata N."/>
            <person name="Bonneau R."/>
            <person name="Littman D.R."/>
        </authorList>
    </citation>
    <scope>NUCLEOTIDE SEQUENCE [LARGE SCALE GENOMIC DNA]</scope>
    <source>
        <strain evidence="5">iAP146</strain>
    </source>
</reference>
<proteinExistence type="predicted"/>
<evidence type="ECO:0000256" key="2">
    <source>
        <dbReference type="SAM" id="Phobius"/>
    </source>
</evidence>
<evidence type="ECO:0000256" key="1">
    <source>
        <dbReference type="ARBA" id="ARBA00023098"/>
    </source>
</evidence>
<gene>
    <name evidence="4" type="ORF">F7D90_04195</name>
</gene>
<comment type="caution">
    <text evidence="4">The sequence shown here is derived from an EMBL/GenBank/DDBJ whole genome shotgun (WGS) entry which is preliminary data.</text>
</comment>
<name>A0AAW9TH69_9BACT</name>
<dbReference type="GO" id="GO:0046475">
    <property type="term" value="P:glycerophospholipid catabolic process"/>
    <property type="evidence" value="ECO:0007669"/>
    <property type="project" value="TreeGrafter"/>
</dbReference>
<evidence type="ECO:0000313" key="5">
    <source>
        <dbReference type="Proteomes" id="UP000420707"/>
    </source>
</evidence>